<name>A0ABW1ZBK1_9BACT</name>
<dbReference type="InterPro" id="IPR007485">
    <property type="entry name" value="LPS_assembly_LptE"/>
</dbReference>
<comment type="caution">
    <text evidence="2">The sequence shown here is derived from an EMBL/GenBank/DDBJ whole genome shotgun (WGS) entry which is preliminary data.</text>
</comment>
<keyword evidence="1" id="KW-0732">Signal</keyword>
<organism evidence="2 3">
    <name type="scientific">Granulicella cerasi</name>
    <dbReference type="NCBI Taxonomy" id="741063"/>
    <lineage>
        <taxon>Bacteria</taxon>
        <taxon>Pseudomonadati</taxon>
        <taxon>Acidobacteriota</taxon>
        <taxon>Terriglobia</taxon>
        <taxon>Terriglobales</taxon>
        <taxon>Acidobacteriaceae</taxon>
        <taxon>Granulicella</taxon>
    </lineage>
</organism>
<accession>A0ABW1ZBK1</accession>
<dbReference type="RefSeq" id="WP_263371190.1">
    <property type="nucleotide sequence ID" value="NZ_JAGSYD010000002.1"/>
</dbReference>
<gene>
    <name evidence="2" type="primary">lptE</name>
    <name evidence="2" type="ORF">ACFQBQ_15040</name>
</gene>
<dbReference type="Proteomes" id="UP001596391">
    <property type="component" value="Unassembled WGS sequence"/>
</dbReference>
<proteinExistence type="predicted"/>
<keyword evidence="3" id="KW-1185">Reference proteome</keyword>
<feature type="signal peptide" evidence="1">
    <location>
        <begin position="1"/>
        <end position="23"/>
    </location>
</feature>
<dbReference type="Gene3D" id="3.30.160.150">
    <property type="entry name" value="Lipoprotein like domain"/>
    <property type="match status" value="1"/>
</dbReference>
<protein>
    <submittedName>
        <fullName evidence="2">LPS assembly lipoprotein LptE</fullName>
    </submittedName>
</protein>
<feature type="chain" id="PRO_5046360846" evidence="1">
    <location>
        <begin position="24"/>
        <end position="181"/>
    </location>
</feature>
<dbReference type="EMBL" id="JBHSWI010000001">
    <property type="protein sequence ID" value="MFC6646870.1"/>
    <property type="molecule type" value="Genomic_DNA"/>
</dbReference>
<dbReference type="PROSITE" id="PS51257">
    <property type="entry name" value="PROKAR_LIPOPROTEIN"/>
    <property type="match status" value="1"/>
</dbReference>
<evidence type="ECO:0000256" key="1">
    <source>
        <dbReference type="SAM" id="SignalP"/>
    </source>
</evidence>
<reference evidence="3" key="1">
    <citation type="journal article" date="2019" name="Int. J. Syst. Evol. Microbiol.">
        <title>The Global Catalogue of Microorganisms (GCM) 10K type strain sequencing project: providing services to taxonomists for standard genome sequencing and annotation.</title>
        <authorList>
            <consortium name="The Broad Institute Genomics Platform"/>
            <consortium name="The Broad Institute Genome Sequencing Center for Infectious Disease"/>
            <person name="Wu L."/>
            <person name="Ma J."/>
        </authorList>
    </citation>
    <scope>NUCLEOTIDE SEQUENCE [LARGE SCALE GENOMIC DNA]</scope>
    <source>
        <strain evidence="3">CGMCC 1.16026</strain>
    </source>
</reference>
<sequence>MAKKSLLAAVGAALLMITGCGYHQVGAATRLPAGVQTIAVPVFRTKVQSYRTESVFTEAVVRELNTRTRYRVLTSSGDGTFDGAEGDAVLRGTIEQETVAPLTYDPNSGQTSSYLVTIVASVEVKGRDGHVLYRNNAFGWHEQYQSTQDLSSFVQEDSAAVRRIGHDFAQALVSDLLESFK</sequence>
<keyword evidence="2" id="KW-0449">Lipoprotein</keyword>
<dbReference type="Pfam" id="PF04390">
    <property type="entry name" value="LptE"/>
    <property type="match status" value="1"/>
</dbReference>
<evidence type="ECO:0000313" key="3">
    <source>
        <dbReference type="Proteomes" id="UP001596391"/>
    </source>
</evidence>
<evidence type="ECO:0000313" key="2">
    <source>
        <dbReference type="EMBL" id="MFC6646870.1"/>
    </source>
</evidence>